<gene>
    <name evidence="1" type="ORF">BX592_1421</name>
</gene>
<dbReference type="InterPro" id="IPR031325">
    <property type="entry name" value="RHS_repeat"/>
</dbReference>
<dbReference type="AlphaFoldDB" id="A0A4R8L3T1"/>
<comment type="caution">
    <text evidence="1">The sequence shown here is derived from an EMBL/GenBank/DDBJ whole genome shotgun (WGS) entry which is preliminary data.</text>
</comment>
<proteinExistence type="predicted"/>
<keyword evidence="2" id="KW-1185">Reference proteome</keyword>
<evidence type="ECO:0000313" key="2">
    <source>
        <dbReference type="Proteomes" id="UP000295509"/>
    </source>
</evidence>
<dbReference type="InterPro" id="IPR006530">
    <property type="entry name" value="YD"/>
</dbReference>
<evidence type="ECO:0000313" key="1">
    <source>
        <dbReference type="EMBL" id="TDY37161.1"/>
    </source>
</evidence>
<reference evidence="1 2" key="1">
    <citation type="submission" date="2019-03" db="EMBL/GenBank/DDBJ databases">
        <title>Genomic Encyclopedia of Type Strains, Phase III (KMG-III): the genomes of soil and plant-associated and newly described type strains.</title>
        <authorList>
            <person name="Whitman W."/>
        </authorList>
    </citation>
    <scope>NUCLEOTIDE SEQUENCE [LARGE SCALE GENOMIC DNA]</scope>
    <source>
        <strain evidence="1 2">LMG 29544</strain>
    </source>
</reference>
<accession>A0A4R8L3T1</accession>
<dbReference type="NCBIfam" id="TIGR01643">
    <property type="entry name" value="YD_repeat_2x"/>
    <property type="match status" value="1"/>
</dbReference>
<dbReference type="EMBL" id="SORE01000042">
    <property type="protein sequence ID" value="TDY37161.1"/>
    <property type="molecule type" value="Genomic_DNA"/>
</dbReference>
<sequence>MRERSVVVSLCRRREVLQSRSRKRVCRAVGVVGAIVLLVSAATAFAASNATYTYDALGRLTKVVYTDGSRTSTVTYNYDAAGNRTSVVSTSPS</sequence>
<dbReference type="Pfam" id="PF05593">
    <property type="entry name" value="RHS_repeat"/>
    <property type="match status" value="1"/>
</dbReference>
<dbReference type="Gene3D" id="2.180.10.10">
    <property type="entry name" value="RHS repeat-associated core"/>
    <property type="match status" value="1"/>
</dbReference>
<dbReference type="OrthoDB" id="9135793at2"/>
<dbReference type="Proteomes" id="UP000295509">
    <property type="component" value="Unassembled WGS sequence"/>
</dbReference>
<protein>
    <submittedName>
        <fullName evidence="1">YD repeat-containing protein</fullName>
    </submittedName>
</protein>
<organism evidence="1 2">
    <name type="scientific">Paraburkholderia rhizosphaerae</name>
    <dbReference type="NCBI Taxonomy" id="480658"/>
    <lineage>
        <taxon>Bacteria</taxon>
        <taxon>Pseudomonadati</taxon>
        <taxon>Pseudomonadota</taxon>
        <taxon>Betaproteobacteria</taxon>
        <taxon>Burkholderiales</taxon>
        <taxon>Burkholderiaceae</taxon>
        <taxon>Paraburkholderia</taxon>
    </lineage>
</organism>
<name>A0A4R8L3T1_9BURK</name>